<keyword evidence="1" id="KW-1133">Transmembrane helix</keyword>
<reference evidence="2" key="2">
    <citation type="submission" date="2013-04" db="UniProtKB">
        <authorList>
            <consortium name="EnsemblPlants"/>
        </authorList>
    </citation>
    <scope>IDENTIFICATION</scope>
</reference>
<dbReference type="EnsemblPlants" id="OB05G15370.1">
    <property type="protein sequence ID" value="OB05G15370.1"/>
    <property type="gene ID" value="OB05G15370"/>
</dbReference>
<keyword evidence="1" id="KW-0472">Membrane</keyword>
<dbReference type="Proteomes" id="UP000006038">
    <property type="component" value="Chromosome 5"/>
</dbReference>
<name>J3M4L3_ORYBR</name>
<proteinExistence type="predicted"/>
<feature type="transmembrane region" description="Helical" evidence="1">
    <location>
        <begin position="16"/>
        <end position="35"/>
    </location>
</feature>
<dbReference type="Gramene" id="OB05G15370.1">
    <property type="protein sequence ID" value="OB05G15370.1"/>
    <property type="gene ID" value="OB05G15370"/>
</dbReference>
<protein>
    <submittedName>
        <fullName evidence="2">Uncharacterized protein</fullName>
    </submittedName>
</protein>
<evidence type="ECO:0000313" key="2">
    <source>
        <dbReference type="EnsemblPlants" id="OB05G15370.1"/>
    </source>
</evidence>
<keyword evidence="3" id="KW-1185">Reference proteome</keyword>
<evidence type="ECO:0000256" key="1">
    <source>
        <dbReference type="SAM" id="Phobius"/>
    </source>
</evidence>
<accession>J3M4L3</accession>
<dbReference type="HOGENOM" id="CLU_2076724_0_0_1"/>
<dbReference type="AlphaFoldDB" id="J3M4L3"/>
<evidence type="ECO:0000313" key="3">
    <source>
        <dbReference type="Proteomes" id="UP000006038"/>
    </source>
</evidence>
<organism evidence="2">
    <name type="scientific">Oryza brachyantha</name>
    <name type="common">malo sina</name>
    <dbReference type="NCBI Taxonomy" id="4533"/>
    <lineage>
        <taxon>Eukaryota</taxon>
        <taxon>Viridiplantae</taxon>
        <taxon>Streptophyta</taxon>
        <taxon>Embryophyta</taxon>
        <taxon>Tracheophyta</taxon>
        <taxon>Spermatophyta</taxon>
        <taxon>Magnoliopsida</taxon>
        <taxon>Liliopsida</taxon>
        <taxon>Poales</taxon>
        <taxon>Poaceae</taxon>
        <taxon>BOP clade</taxon>
        <taxon>Oryzoideae</taxon>
        <taxon>Oryzeae</taxon>
        <taxon>Oryzinae</taxon>
        <taxon>Oryza</taxon>
    </lineage>
</organism>
<sequence length="118" mass="12338">MAAPVQCSKPLHHRRLAVVVGWELVVSAAILPLLLPGHMWGNDFPTQPVSVASFSLGLVLTGLLSSSSSSSSRLTSMDCLELGGGGCGHHLLCKNACLSFSPASDERSRRPTTAAVEV</sequence>
<feature type="transmembrane region" description="Helical" evidence="1">
    <location>
        <begin position="47"/>
        <end position="64"/>
    </location>
</feature>
<reference evidence="2" key="1">
    <citation type="journal article" date="2013" name="Nat. Commun.">
        <title>Whole-genome sequencing of Oryza brachyantha reveals mechanisms underlying Oryza genome evolution.</title>
        <authorList>
            <person name="Chen J."/>
            <person name="Huang Q."/>
            <person name="Gao D."/>
            <person name="Wang J."/>
            <person name="Lang Y."/>
            <person name="Liu T."/>
            <person name="Li B."/>
            <person name="Bai Z."/>
            <person name="Luis Goicoechea J."/>
            <person name="Liang C."/>
            <person name="Chen C."/>
            <person name="Zhang W."/>
            <person name="Sun S."/>
            <person name="Liao Y."/>
            <person name="Zhang X."/>
            <person name="Yang L."/>
            <person name="Song C."/>
            <person name="Wang M."/>
            <person name="Shi J."/>
            <person name="Liu G."/>
            <person name="Liu J."/>
            <person name="Zhou H."/>
            <person name="Zhou W."/>
            <person name="Yu Q."/>
            <person name="An N."/>
            <person name="Chen Y."/>
            <person name="Cai Q."/>
            <person name="Wang B."/>
            <person name="Liu B."/>
            <person name="Min J."/>
            <person name="Huang Y."/>
            <person name="Wu H."/>
            <person name="Li Z."/>
            <person name="Zhang Y."/>
            <person name="Yin Y."/>
            <person name="Song W."/>
            <person name="Jiang J."/>
            <person name="Jackson S.A."/>
            <person name="Wing R.A."/>
            <person name="Wang J."/>
            <person name="Chen M."/>
        </authorList>
    </citation>
    <scope>NUCLEOTIDE SEQUENCE [LARGE SCALE GENOMIC DNA]</scope>
    <source>
        <strain evidence="2">cv. IRGC 101232</strain>
    </source>
</reference>
<keyword evidence="1" id="KW-0812">Transmembrane</keyword>